<dbReference type="InParanoid" id="A0A316VR95"/>
<dbReference type="AlphaFoldDB" id="A0A316VR95"/>
<proteinExistence type="predicted"/>
<dbReference type="RefSeq" id="XP_025367276.1">
    <property type="nucleotide sequence ID" value="XM_025511202.1"/>
</dbReference>
<keyword evidence="2" id="KW-1185">Reference proteome</keyword>
<dbReference type="Proteomes" id="UP000245783">
    <property type="component" value="Unassembled WGS sequence"/>
</dbReference>
<gene>
    <name evidence="1" type="ORF">IE81DRAFT_238317</name>
</gene>
<reference evidence="1 2" key="1">
    <citation type="journal article" date="2018" name="Mol. Biol. Evol.">
        <title>Broad Genomic Sampling Reveals a Smut Pathogenic Ancestry of the Fungal Clade Ustilaginomycotina.</title>
        <authorList>
            <person name="Kijpornyongpan T."/>
            <person name="Mondo S.J."/>
            <person name="Barry K."/>
            <person name="Sandor L."/>
            <person name="Lee J."/>
            <person name="Lipzen A."/>
            <person name="Pangilinan J."/>
            <person name="LaButti K."/>
            <person name="Hainaut M."/>
            <person name="Henrissat B."/>
            <person name="Grigoriev I.V."/>
            <person name="Spatafora J.W."/>
            <person name="Aime M.C."/>
        </authorList>
    </citation>
    <scope>NUCLEOTIDE SEQUENCE [LARGE SCALE GENOMIC DNA]</scope>
    <source>
        <strain evidence="1 2">MCA 4658</strain>
    </source>
</reference>
<evidence type="ECO:0000313" key="2">
    <source>
        <dbReference type="Proteomes" id="UP000245783"/>
    </source>
</evidence>
<organism evidence="1 2">
    <name type="scientific">Ceraceosorus guamensis</name>
    <dbReference type="NCBI Taxonomy" id="1522189"/>
    <lineage>
        <taxon>Eukaryota</taxon>
        <taxon>Fungi</taxon>
        <taxon>Dikarya</taxon>
        <taxon>Basidiomycota</taxon>
        <taxon>Ustilaginomycotina</taxon>
        <taxon>Exobasidiomycetes</taxon>
        <taxon>Ceraceosorales</taxon>
        <taxon>Ceraceosoraceae</taxon>
        <taxon>Ceraceosorus</taxon>
    </lineage>
</organism>
<sequence>MRVVWCITIGTSSAKRSFRVSQEALRAAKYRLLRVEARRMTSPLHPFSRVLADEIARCQGRRRLAAGCSAIGTQTSSMAGALLRAWQEAKGVESA</sequence>
<evidence type="ECO:0000313" key="1">
    <source>
        <dbReference type="EMBL" id="PWN40116.1"/>
    </source>
</evidence>
<name>A0A316VR95_9BASI</name>
<protein>
    <submittedName>
        <fullName evidence="1">Uncharacterized protein</fullName>
    </submittedName>
</protein>
<accession>A0A316VR95</accession>
<dbReference type="EMBL" id="KZ819429">
    <property type="protein sequence ID" value="PWN40116.1"/>
    <property type="molecule type" value="Genomic_DNA"/>
</dbReference>
<dbReference type="GeneID" id="37033072"/>